<sequence length="600" mass="64957">MCVPINQTVMTLEDTPDDESHDRFPSPPTPPPRGGREIRESLATFIVRKADSMKPPRPAQKVTALCTCLALLAPLSASAVAPEAAAGRIALVIGNGAYVASPLVNPARDARAVAERLRDAGFRVTLKVDAPRRELQEAIRGFGDALARDNRAVGVFYYAGHGVQLNWRNFMLPVDVRITRPSDIAAQGVDVGLLLESLGRARNPLNLVILDACRNNPFGSDFRTDDRGLSQLDAPPGTLLAYATAPGNTADDGEGAHGLYTENLLKEMKVPGAPVEDVFKRVRLAVRRASEGAQIPWESTSLEGDFAFVAGSGRDLSREQKEFEADLATWNSLREAKDPEPLEAFIRQRPSGKFAELAQHRLDAVLRERGEKPVQAAPPPPLGPEMCVPGAADGKAASYSGKVVSFRPGERYTYRTVDLVSQTETARSTDTVLRIAGDEVLYNDGSKVSDLFGNNVRAPDGTSWTPYQFFINDYALGKRWPAQFIVTRADGTKVNVRFELRVAARERITLPAGTFDSYRIEARGVDLGSGVQLDRTAWVAPERMRGFLAMENLVRKGGAVVGGERIELADYAAGAALATPDAAPSAAKKAKDPGGWRPSY</sequence>
<dbReference type="SUPFAM" id="SSF52129">
    <property type="entry name" value="Caspase-like"/>
    <property type="match status" value="1"/>
</dbReference>
<feature type="domain" description="Caspase family p20" evidence="2">
    <location>
        <begin position="86"/>
        <end position="217"/>
    </location>
</feature>
<feature type="compositionally biased region" description="Polar residues" evidence="1">
    <location>
        <begin position="1"/>
        <end position="10"/>
    </location>
</feature>
<dbReference type="PROSITE" id="PS50208">
    <property type="entry name" value="CASPASE_P20"/>
    <property type="match status" value="1"/>
</dbReference>
<dbReference type="Proteomes" id="UP000886469">
    <property type="component" value="Unassembled WGS sequence"/>
</dbReference>
<dbReference type="Gene3D" id="3.40.50.1460">
    <property type="match status" value="1"/>
</dbReference>
<accession>A0ABX1TBI4</accession>
<protein>
    <submittedName>
        <fullName evidence="3">Caspase family protein</fullName>
    </submittedName>
</protein>
<dbReference type="InterPro" id="IPR029030">
    <property type="entry name" value="Caspase-like_dom_sf"/>
</dbReference>
<name>A0ABX1TBI4_9PROT</name>
<organism evidence="3 4">
    <name type="scientific">Candidatus Accumulibacter contiguus</name>
    <dbReference type="NCBI Taxonomy" id="2954381"/>
    <lineage>
        <taxon>Bacteria</taxon>
        <taxon>Pseudomonadati</taxon>
        <taxon>Pseudomonadota</taxon>
        <taxon>Betaproteobacteria</taxon>
        <taxon>Candidatus Accumulibacter</taxon>
    </lineage>
</organism>
<reference evidence="3" key="1">
    <citation type="submission" date="2019-03" db="EMBL/GenBank/DDBJ databases">
        <title>Metabolic reconstructions from genomes of highly enriched 'Candidatus Accumulibacter' and 'Candidatus Competibacter' bioreactor populations.</title>
        <authorList>
            <person name="Annavajhala M.K."/>
            <person name="Welles L."/>
            <person name="Abbas B."/>
            <person name="Sorokin D."/>
            <person name="Park H."/>
            <person name="Van Loosdrecht M."/>
            <person name="Chandran K."/>
        </authorList>
    </citation>
    <scope>NUCLEOTIDE SEQUENCE</scope>
    <source>
        <strain evidence="3">SBR_L</strain>
    </source>
</reference>
<feature type="region of interest" description="Disordered" evidence="1">
    <location>
        <begin position="581"/>
        <end position="600"/>
    </location>
</feature>
<gene>
    <name evidence="3" type="ORF">E4Q08_14850</name>
</gene>
<feature type="region of interest" description="Disordered" evidence="1">
    <location>
        <begin position="1"/>
        <end position="37"/>
    </location>
</feature>
<comment type="caution">
    <text evidence="3">The sequence shown here is derived from an EMBL/GenBank/DDBJ whole genome shotgun (WGS) entry which is preliminary data.</text>
</comment>
<keyword evidence="4" id="KW-1185">Reference proteome</keyword>
<dbReference type="InterPro" id="IPR011600">
    <property type="entry name" value="Pept_C14_caspase"/>
</dbReference>
<proteinExistence type="predicted"/>
<evidence type="ECO:0000259" key="2">
    <source>
        <dbReference type="PROSITE" id="PS50208"/>
    </source>
</evidence>
<evidence type="ECO:0000313" key="3">
    <source>
        <dbReference type="EMBL" id="NMQ06434.1"/>
    </source>
</evidence>
<dbReference type="InterPro" id="IPR052039">
    <property type="entry name" value="Caspase-related_regulators"/>
</dbReference>
<dbReference type="Pfam" id="PF00656">
    <property type="entry name" value="Peptidase_C14"/>
    <property type="match status" value="1"/>
</dbReference>
<dbReference type="EMBL" id="SPMX01000042">
    <property type="protein sequence ID" value="NMQ06434.1"/>
    <property type="molecule type" value="Genomic_DNA"/>
</dbReference>
<evidence type="ECO:0000256" key="1">
    <source>
        <dbReference type="SAM" id="MobiDB-lite"/>
    </source>
</evidence>
<evidence type="ECO:0000313" key="4">
    <source>
        <dbReference type="Proteomes" id="UP000886469"/>
    </source>
</evidence>
<dbReference type="InterPro" id="IPR001309">
    <property type="entry name" value="Pept_C14_p20"/>
</dbReference>
<dbReference type="PANTHER" id="PTHR22576">
    <property type="entry name" value="MUCOSA ASSOCIATED LYMPHOID TISSUE LYMPHOMA TRANSLOCATION PROTEIN 1/PARACASPASE"/>
    <property type="match status" value="1"/>
</dbReference>
<dbReference type="PANTHER" id="PTHR22576:SF37">
    <property type="entry name" value="MUCOSA-ASSOCIATED LYMPHOID TISSUE LYMPHOMA TRANSLOCATION PROTEIN 1"/>
    <property type="match status" value="1"/>
</dbReference>
<dbReference type="Gene3D" id="2.40.360.20">
    <property type="match status" value="1"/>
</dbReference>